<keyword evidence="4" id="KW-1185">Reference proteome</keyword>
<evidence type="ECO:0000313" key="3">
    <source>
        <dbReference type="EMBL" id="KAG1326522.1"/>
    </source>
</evidence>
<gene>
    <name evidence="3" type="ORF">COCNU_01G004560</name>
</gene>
<feature type="compositionally biased region" description="Polar residues" evidence="1">
    <location>
        <begin position="532"/>
        <end position="544"/>
    </location>
</feature>
<feature type="region of interest" description="Disordered" evidence="1">
    <location>
        <begin position="570"/>
        <end position="644"/>
    </location>
</feature>
<feature type="domain" description="DUF7815" evidence="2">
    <location>
        <begin position="52"/>
        <end position="77"/>
    </location>
</feature>
<evidence type="ECO:0000259" key="2">
    <source>
        <dbReference type="Pfam" id="PF25122"/>
    </source>
</evidence>
<feature type="region of interest" description="Disordered" evidence="1">
    <location>
        <begin position="419"/>
        <end position="438"/>
    </location>
</feature>
<feature type="region of interest" description="Disordered" evidence="1">
    <location>
        <begin position="298"/>
        <end position="399"/>
    </location>
</feature>
<dbReference type="PANTHER" id="PTHR36308">
    <property type="entry name" value="DENTIN SIALOPHOSPHOPROTEIN-RELATED"/>
    <property type="match status" value="1"/>
</dbReference>
<dbReference type="OrthoDB" id="1904894at2759"/>
<feature type="region of interest" description="Disordered" evidence="1">
    <location>
        <begin position="530"/>
        <end position="549"/>
    </location>
</feature>
<reference evidence="3" key="1">
    <citation type="journal article" date="2017" name="Gigascience">
        <title>The genome draft of coconut (Cocos nucifera).</title>
        <authorList>
            <person name="Xiao Y."/>
            <person name="Xu P."/>
            <person name="Fan H."/>
            <person name="Baudouin L."/>
            <person name="Xia W."/>
            <person name="Bocs S."/>
            <person name="Xu J."/>
            <person name="Li Q."/>
            <person name="Guo A."/>
            <person name="Zhou L."/>
            <person name="Li J."/>
            <person name="Wu Y."/>
            <person name="Ma Z."/>
            <person name="Armero A."/>
            <person name="Issali A.E."/>
            <person name="Liu N."/>
            <person name="Peng M."/>
            <person name="Yang Y."/>
        </authorList>
    </citation>
    <scope>NUCLEOTIDE SEQUENCE</scope>
    <source>
        <tissue evidence="3">Spear leaf of Hainan Tall coconut</tissue>
    </source>
</reference>
<feature type="compositionally biased region" description="Basic and acidic residues" evidence="1">
    <location>
        <begin position="327"/>
        <end position="338"/>
    </location>
</feature>
<evidence type="ECO:0000313" key="4">
    <source>
        <dbReference type="Proteomes" id="UP000797356"/>
    </source>
</evidence>
<dbReference type="InterPro" id="IPR056717">
    <property type="entry name" value="DUF7815"/>
</dbReference>
<sequence length="769" mass="83454">MAYEIPFDLIHRLQSGLRTAAGVPSYDPADPALPSLSSIEDAAAELDPTLPPNLRCTRCRGGLLRGPQSTLCIYCGADRRREGFSYEISFNSTLGCRKLLESLGLDGSEPVTLVTESSDPQGKDTPKSGLVLSDLLDLELKWPLDKEEVDNSTINNKFTADAFALKFSGVDLDNFFSEPKIRAASAGPSTPNEQMMPEKQNIKTEILDFSGSDSMIENLRSSDTKASSFNNKSGEFGDSFRVWEAGFQSASSNTSAADSKSVDLFQGLSNTKFVTAPRPEVTINQQTNVQHEICSKDDIGKSTHDAGQPSSTNTWIPDDFWPTKTGEVSKSDQFKSNDETNIDGLNKKSNYMTDHQVQDDQLPPSSMKESEKTKSVNDDSIDDWQDFTGWGKAQGSSSNLEVQTELRLFELPSETKSVDLLSPSSTQDSDNTKNLDSKNDLFDDWQGFTSLGEAQTCLPASGSQAGATLIGHPSEKKSADLWFANSTRESDNTENLDGNDDWQDFTTTGEPVGSLLNLGAQTGATLFDHSSETNSLDLQPTSSTKESDNTEYVDHNDDLFDNWQGFTSSGNAQASLSKSRSQTGATLLDHPSETKCVDLRSTKESDKTKAINGNADPFDDWQGLSSLGETKGSLSSKAQTGNTLHAYPSNTRSADQQVMEFGSLLHSYPFSQTPGSQKGSGEGNNMQLDVSISNSSACRISAMNETFGVDSHSMVQGATDVNRNSTAALTPEPASLKVETLLSQMHDLSFMLEDNLSIPGKTERSESNF</sequence>
<dbReference type="EMBL" id="CM017872">
    <property type="protein sequence ID" value="KAG1326522.1"/>
    <property type="molecule type" value="Genomic_DNA"/>
</dbReference>
<feature type="compositionally biased region" description="Basic and acidic residues" evidence="1">
    <location>
        <begin position="368"/>
        <end position="377"/>
    </location>
</feature>
<evidence type="ECO:0000256" key="1">
    <source>
        <dbReference type="SAM" id="MobiDB-lite"/>
    </source>
</evidence>
<proteinExistence type="predicted"/>
<feature type="compositionally biased region" description="Basic and acidic residues" evidence="1">
    <location>
        <begin position="590"/>
        <end position="609"/>
    </location>
</feature>
<comment type="caution">
    <text evidence="3">The sequence shown here is derived from an EMBL/GenBank/DDBJ whole genome shotgun (WGS) entry which is preliminary data.</text>
</comment>
<accession>A0A8K0HTM0</accession>
<dbReference type="AlphaFoldDB" id="A0A8K0HTM0"/>
<feature type="compositionally biased region" description="Polar residues" evidence="1">
    <location>
        <begin position="570"/>
        <end position="585"/>
    </location>
</feature>
<dbReference type="Pfam" id="PF25122">
    <property type="entry name" value="DUF7815"/>
    <property type="match status" value="1"/>
</dbReference>
<name>A0A8K0HTM0_COCNU</name>
<dbReference type="Proteomes" id="UP000797356">
    <property type="component" value="Chromosome 1"/>
</dbReference>
<reference evidence="3" key="2">
    <citation type="submission" date="2019-07" db="EMBL/GenBank/DDBJ databases">
        <authorList>
            <person name="Yang Y."/>
            <person name="Bocs S."/>
            <person name="Baudouin L."/>
        </authorList>
    </citation>
    <scope>NUCLEOTIDE SEQUENCE</scope>
    <source>
        <tissue evidence="3">Spear leaf of Hainan Tall coconut</tissue>
    </source>
</reference>
<feature type="compositionally biased region" description="Polar residues" evidence="1">
    <location>
        <begin position="623"/>
        <end position="644"/>
    </location>
</feature>
<protein>
    <submittedName>
        <fullName evidence="3">Dentin sialophosphoprotein-like</fullName>
    </submittedName>
</protein>
<dbReference type="PANTHER" id="PTHR36308:SF1">
    <property type="entry name" value="DENTIN SIALOPHOSPHOPROTEIN-RELATED"/>
    <property type="match status" value="1"/>
</dbReference>
<organism evidence="3 4">
    <name type="scientific">Cocos nucifera</name>
    <name type="common">Coconut palm</name>
    <dbReference type="NCBI Taxonomy" id="13894"/>
    <lineage>
        <taxon>Eukaryota</taxon>
        <taxon>Viridiplantae</taxon>
        <taxon>Streptophyta</taxon>
        <taxon>Embryophyta</taxon>
        <taxon>Tracheophyta</taxon>
        <taxon>Spermatophyta</taxon>
        <taxon>Magnoliopsida</taxon>
        <taxon>Liliopsida</taxon>
        <taxon>Arecaceae</taxon>
        <taxon>Arecoideae</taxon>
        <taxon>Cocoseae</taxon>
        <taxon>Attaleinae</taxon>
        <taxon>Cocos</taxon>
    </lineage>
</organism>